<comment type="caution">
    <text evidence="1">The sequence shown here is derived from an EMBL/GenBank/DDBJ whole genome shotgun (WGS) entry which is preliminary data.</text>
</comment>
<gene>
    <name evidence="1" type="ORF">BG015_008669</name>
</gene>
<sequence length="96" mass="10901">MARGSNLCYGLARLHGKCNKYSPQFVVSFVTTLGLLFYKRCMFGVDEAVPNHSAPELIERAFGRIKIIQSHAITVMDEPFVSKAVENYFFGKNLYF</sequence>
<dbReference type="AlphaFoldDB" id="A0A9P5VA51"/>
<dbReference type="Proteomes" id="UP000748756">
    <property type="component" value="Unassembled WGS sequence"/>
</dbReference>
<evidence type="ECO:0000313" key="2">
    <source>
        <dbReference type="Proteomes" id="UP000748756"/>
    </source>
</evidence>
<evidence type="ECO:0000313" key="1">
    <source>
        <dbReference type="EMBL" id="KAF9149532.1"/>
    </source>
</evidence>
<protein>
    <submittedName>
        <fullName evidence="1">Uncharacterized protein</fullName>
    </submittedName>
</protein>
<dbReference type="OrthoDB" id="2426605at2759"/>
<name>A0A9P5VA51_9FUNG</name>
<keyword evidence="2" id="KW-1185">Reference proteome</keyword>
<organism evidence="1 2">
    <name type="scientific">Linnemannia schmuckeri</name>
    <dbReference type="NCBI Taxonomy" id="64567"/>
    <lineage>
        <taxon>Eukaryota</taxon>
        <taxon>Fungi</taxon>
        <taxon>Fungi incertae sedis</taxon>
        <taxon>Mucoromycota</taxon>
        <taxon>Mortierellomycotina</taxon>
        <taxon>Mortierellomycetes</taxon>
        <taxon>Mortierellales</taxon>
        <taxon>Mortierellaceae</taxon>
        <taxon>Linnemannia</taxon>
    </lineage>
</organism>
<dbReference type="EMBL" id="JAAAUQ010000517">
    <property type="protein sequence ID" value="KAF9149532.1"/>
    <property type="molecule type" value="Genomic_DNA"/>
</dbReference>
<proteinExistence type="predicted"/>
<accession>A0A9P5VA51</accession>
<reference evidence="1" key="1">
    <citation type="journal article" date="2020" name="Fungal Divers.">
        <title>Resolving the Mortierellaceae phylogeny through synthesis of multi-gene phylogenetics and phylogenomics.</title>
        <authorList>
            <person name="Vandepol N."/>
            <person name="Liber J."/>
            <person name="Desiro A."/>
            <person name="Na H."/>
            <person name="Kennedy M."/>
            <person name="Barry K."/>
            <person name="Grigoriev I.V."/>
            <person name="Miller A.N."/>
            <person name="O'Donnell K."/>
            <person name="Stajich J.E."/>
            <person name="Bonito G."/>
        </authorList>
    </citation>
    <scope>NUCLEOTIDE SEQUENCE</scope>
    <source>
        <strain evidence="1">NRRL 6426</strain>
    </source>
</reference>